<evidence type="ECO:0000256" key="1">
    <source>
        <dbReference type="SAM" id="MobiDB-lite"/>
    </source>
</evidence>
<organism evidence="2 3">
    <name type="scientific">Mesorhizobium vachelliae</name>
    <dbReference type="NCBI Taxonomy" id="3072309"/>
    <lineage>
        <taxon>Bacteria</taxon>
        <taxon>Pseudomonadati</taxon>
        <taxon>Pseudomonadota</taxon>
        <taxon>Alphaproteobacteria</taxon>
        <taxon>Hyphomicrobiales</taxon>
        <taxon>Phyllobacteriaceae</taxon>
        <taxon>Mesorhizobium</taxon>
    </lineage>
</organism>
<accession>A0ABU5AE97</accession>
<proteinExistence type="predicted"/>
<dbReference type="EMBL" id="JAVIIQ010000024">
    <property type="protein sequence ID" value="MDX8535599.1"/>
    <property type="molecule type" value="Genomic_DNA"/>
</dbReference>
<feature type="region of interest" description="Disordered" evidence="1">
    <location>
        <begin position="1"/>
        <end position="30"/>
    </location>
</feature>
<sequence length="171" mass="19053">MIEVKAMPPDPGLSAWQWQQNDRTSAQHSTDPRMEKYMILNNGTLVAVTDGESLRLFHNKGHEPHLDLIEVEDPVLEMAHAGSGARHRSSTANPDQSRLREDDFAASIANYLNDQARGKAYEHILVIADPRTLGEMRKHYQPSLSAKLTGEIGKDFVKHSVEAIKFAVSIA</sequence>
<dbReference type="InterPro" id="IPR041374">
    <property type="entry name" value="BaeRF_family12"/>
</dbReference>
<dbReference type="Proteomes" id="UP001285154">
    <property type="component" value="Unassembled WGS sequence"/>
</dbReference>
<dbReference type="RefSeq" id="WP_320253172.1">
    <property type="nucleotide sequence ID" value="NZ_JAVIIQ010000024.1"/>
</dbReference>
<evidence type="ECO:0000313" key="3">
    <source>
        <dbReference type="Proteomes" id="UP001285154"/>
    </source>
</evidence>
<dbReference type="Pfam" id="PF18856">
    <property type="entry name" value="baeRF_family12"/>
    <property type="match status" value="1"/>
</dbReference>
<evidence type="ECO:0000313" key="2">
    <source>
        <dbReference type="EMBL" id="MDX8535599.1"/>
    </source>
</evidence>
<protein>
    <submittedName>
        <fullName evidence="2">Host attachment protein</fullName>
    </submittedName>
</protein>
<name>A0ABU5AE97_9HYPH</name>
<gene>
    <name evidence="2" type="ORF">RFM42_31830</name>
</gene>
<keyword evidence="3" id="KW-1185">Reference proteome</keyword>
<feature type="compositionally biased region" description="Polar residues" evidence="1">
    <location>
        <begin position="16"/>
        <end position="29"/>
    </location>
</feature>
<comment type="caution">
    <text evidence="2">The sequence shown here is derived from an EMBL/GenBank/DDBJ whole genome shotgun (WGS) entry which is preliminary data.</text>
</comment>
<reference evidence="2 3" key="1">
    <citation type="submission" date="2023-08" db="EMBL/GenBank/DDBJ databases">
        <title>Implementing the SeqCode for naming new Mesorhizobium species isolated from Vachellia karroo root nodules.</title>
        <authorList>
            <person name="Van Lill M."/>
        </authorList>
    </citation>
    <scope>NUCLEOTIDE SEQUENCE [LARGE SCALE GENOMIC DNA]</scope>
    <source>
        <strain evidence="2 3">VK25D</strain>
    </source>
</reference>